<reference evidence="10 11" key="1">
    <citation type="submission" date="2020-08" db="EMBL/GenBank/DDBJ databases">
        <title>Genome public.</title>
        <authorList>
            <person name="Liu C."/>
            <person name="Sun Q."/>
        </authorList>
    </citation>
    <scope>NUCLEOTIDE SEQUENCE [LARGE SCALE GENOMIC DNA]</scope>
    <source>
        <strain evidence="10 11">NSJ-6</strain>
    </source>
</reference>
<feature type="active site" description="Charge relay system" evidence="5">
    <location>
        <position position="193"/>
    </location>
</feature>
<evidence type="ECO:0000259" key="9">
    <source>
        <dbReference type="Pfam" id="PF18425"/>
    </source>
</evidence>
<dbReference type="PROSITE" id="PS00138">
    <property type="entry name" value="SUBTILASE_SER"/>
    <property type="match status" value="1"/>
</dbReference>
<dbReference type="PANTHER" id="PTHR43806:SF11">
    <property type="entry name" value="CEREVISIN-RELATED"/>
    <property type="match status" value="1"/>
</dbReference>
<comment type="similarity">
    <text evidence="1 5 6">Belongs to the peptidase S8 family.</text>
</comment>
<feature type="active site" description="Charge relay system" evidence="5">
    <location>
        <position position="1125"/>
    </location>
</feature>
<dbReference type="Gene3D" id="3.40.50.200">
    <property type="entry name" value="Peptidase S8/S53 domain"/>
    <property type="match status" value="2"/>
</dbReference>
<proteinExistence type="inferred from homology"/>
<feature type="domain" description="Peptidase S8/S53" evidence="8">
    <location>
        <begin position="435"/>
        <end position="516"/>
    </location>
</feature>
<dbReference type="SUPFAM" id="SSF52743">
    <property type="entry name" value="Subtilisin-like"/>
    <property type="match status" value="2"/>
</dbReference>
<dbReference type="InterPro" id="IPR023827">
    <property type="entry name" value="Peptidase_S8_Asp-AS"/>
</dbReference>
<dbReference type="InterPro" id="IPR022398">
    <property type="entry name" value="Peptidase_S8_His-AS"/>
</dbReference>
<dbReference type="Gene3D" id="2.60.120.1290">
    <property type="match status" value="2"/>
</dbReference>
<feature type="domain" description="Peptidase S8/S53" evidence="8">
    <location>
        <begin position="1059"/>
        <end position="1180"/>
    </location>
</feature>
<dbReference type="InterPro" id="IPR023828">
    <property type="entry name" value="Peptidase_S8_Ser-AS"/>
</dbReference>
<dbReference type="PRINTS" id="PR00723">
    <property type="entry name" value="SUBTILISIN"/>
</dbReference>
<feature type="domain" description="Peptidase S8/S53" evidence="8">
    <location>
        <begin position="722"/>
        <end position="980"/>
    </location>
</feature>
<dbReference type="Gene3D" id="3.30.70.2980">
    <property type="match status" value="1"/>
</dbReference>
<keyword evidence="3 5" id="KW-0378">Hydrolase</keyword>
<dbReference type="RefSeq" id="WP_186860454.1">
    <property type="nucleotide sequence ID" value="NZ_JACOOO010000031.1"/>
</dbReference>
<organism evidence="10 11">
    <name type="scientific">Clostridium hominis</name>
    <dbReference type="NCBI Taxonomy" id="2763036"/>
    <lineage>
        <taxon>Bacteria</taxon>
        <taxon>Bacillati</taxon>
        <taxon>Bacillota</taxon>
        <taxon>Clostridia</taxon>
        <taxon>Eubacteriales</taxon>
        <taxon>Clostridiaceae</taxon>
        <taxon>Clostridium</taxon>
    </lineage>
</organism>
<evidence type="ECO:0000256" key="1">
    <source>
        <dbReference type="ARBA" id="ARBA00011073"/>
    </source>
</evidence>
<dbReference type="InterPro" id="IPR000209">
    <property type="entry name" value="Peptidase_S8/S53_dom"/>
</dbReference>
<keyword evidence="2 5" id="KW-0645">Protease</keyword>
<feature type="region of interest" description="Disordered" evidence="7">
    <location>
        <begin position="588"/>
        <end position="628"/>
    </location>
</feature>
<dbReference type="PROSITE" id="PS00137">
    <property type="entry name" value="SUBTILASE_HIS"/>
    <property type="match status" value="1"/>
</dbReference>
<evidence type="ECO:0000256" key="6">
    <source>
        <dbReference type="RuleBase" id="RU003355"/>
    </source>
</evidence>
<dbReference type="Pfam" id="PF00082">
    <property type="entry name" value="Peptidase_S8"/>
    <property type="match status" value="4"/>
</dbReference>
<evidence type="ECO:0000256" key="2">
    <source>
        <dbReference type="ARBA" id="ARBA00022670"/>
    </source>
</evidence>
<evidence type="ECO:0000256" key="5">
    <source>
        <dbReference type="PROSITE-ProRule" id="PRU01240"/>
    </source>
</evidence>
<feature type="active site" description="Charge relay system" evidence="5">
    <location>
        <position position="501"/>
    </location>
</feature>
<dbReference type="InterPro" id="IPR034045">
    <property type="entry name" value="Pep_S8_CspA-like"/>
</dbReference>
<dbReference type="PANTHER" id="PTHR43806">
    <property type="entry name" value="PEPTIDASE S8"/>
    <property type="match status" value="1"/>
</dbReference>
<feature type="active site" description="Charge relay system" evidence="5">
    <location>
        <position position="135"/>
    </location>
</feature>
<sequence length="1220" mass="133368">MIIIVNNEYRQDFIGALKNLPAQVLSKLNISTTYLNQTSNNLIEVVIISGESVDKIRQTVDNLGGTYEDLGYSFGLVKIPVDKVVDLSLDPQIQYIELPKSLYITDSQANRASCVQTAQGAYNLLGEGTLVGFIDTGIDYTHPAFMNDDGTTRIEYIYDLDGDGKIYNKTIINEALASDNPLSIVPSNDIVGHGTHVAGIACAGGRIDQKYYGVAPKSSIAMVKVTRTRFSLSTLIMRGLKFLVDRSKELQMPLVVNISLSTNDGAHNGSSLLEQYIQTVSSLEKITIVIAGGNEGEAAHHIGGKITSENKIDFNVARDETIVSINLYKSVLPQLTLEVISPDGKTSGIIDVVEGFNSGVVGSTRYDIYNTGPKPFDISGEIGIVLQGLRGFITSGQWTIVLRRVNDYEGTFDMWLPISEGLNISTKFLNPTIYNTLGIPATVRNVISVGSYNFLTNTISPFSGRGRLYNGGEIKPDVVAPGENIESAIPNRSFGPKTGTSMATPNVTGICALMTEWGTVKKNDPYLYGERLRYYLLLGAKRRRRDVLYPDPSWGYGEVCAYDSLSLVTEVINSLVRNKSDREEAIRQQENISNNSNIASTQNSNTGSNNTNTINNKTNIGTDSVAPSTTGGTDDHIFILVETPTEEAFKKALQISGVIGVLISETFGILITPESEIDNIESLGLKVVDVETNTILTLSQITPLSAAKIDTIRENPYLRLNGRGVLVGILDTGIDYLNEEFMREDDTSRIFRIWDQTIQGDKYINDLNYGIEYTEEQITEAIKLKKNGGNPYSLVGTTDTIGHGTAMASIIGARGINPDLKGAAPDCEFVIVKLVTANKSELARAYVDSNVPSYTPWSILLGIRYIGAIAKATNRPVVIYIPLGTNMGSHTGNGVIETSINNYTSRIGTVIVTPTGNQGNTETHTEGKIEKTGDYKDIQIRVGAKQKRLPIEIWINKPNRVVLSIISPSGEIISDLTSKNTNREKIKFTYEGTEMIVNFTNPEQTTGDGLISIKASNLREGIWRFRLTGEYIVNGNYYSWIPQRELLDETTRFLTPVEDTTLTLPSTSRGAISVAYYNQNNNSVVGESGRGYTRDGIIKPEIAAGGINAPVTKPGGGMTSISGSSVAGAVVSGGCTLILQWAIVDGNDPTLYANQIRTYIVSGASGRVGDVYPNRDWGYGMFDLEKVFNVIRDVYSPKFVTTENRYDEYNIEDLFVRRPK</sequence>
<comment type="caution">
    <text evidence="10">The sequence shown here is derived from an EMBL/GenBank/DDBJ whole genome shotgun (WGS) entry which is preliminary data.</text>
</comment>
<feature type="compositionally biased region" description="Polar residues" evidence="7">
    <location>
        <begin position="588"/>
        <end position="602"/>
    </location>
</feature>
<dbReference type="InterPro" id="IPR041365">
    <property type="entry name" value="CspB_prodomain"/>
</dbReference>
<evidence type="ECO:0000313" key="10">
    <source>
        <dbReference type="EMBL" id="MBC5629891.1"/>
    </source>
</evidence>
<feature type="compositionally biased region" description="Low complexity" evidence="7">
    <location>
        <begin position="603"/>
        <end position="622"/>
    </location>
</feature>
<dbReference type="CDD" id="cd07478">
    <property type="entry name" value="Peptidases_S8_CspA-like"/>
    <property type="match status" value="2"/>
</dbReference>
<name>A0ABR7DEQ3_9CLOT</name>
<dbReference type="InterPro" id="IPR050131">
    <property type="entry name" value="Peptidase_S8_subtilisin-like"/>
</dbReference>
<evidence type="ECO:0000256" key="3">
    <source>
        <dbReference type="ARBA" id="ARBA00022801"/>
    </source>
</evidence>
<feature type="active site" description="Charge relay system" evidence="5">
    <location>
        <position position="731"/>
    </location>
</feature>
<dbReference type="EMBL" id="JACOOO010000031">
    <property type="protein sequence ID" value="MBC5629891.1"/>
    <property type="molecule type" value="Genomic_DNA"/>
</dbReference>
<feature type="active site" description="Charge relay system" evidence="5">
    <location>
        <position position="803"/>
    </location>
</feature>
<feature type="domain" description="Csp protease B prodomain" evidence="9">
    <location>
        <begin position="17"/>
        <end position="100"/>
    </location>
</feature>
<evidence type="ECO:0000313" key="11">
    <source>
        <dbReference type="Proteomes" id="UP000596929"/>
    </source>
</evidence>
<dbReference type="InterPro" id="IPR015500">
    <property type="entry name" value="Peptidase_S8_subtilisin-rel"/>
</dbReference>
<keyword evidence="11" id="KW-1185">Reference proteome</keyword>
<dbReference type="InterPro" id="IPR036852">
    <property type="entry name" value="Peptidase_S8/S53_dom_sf"/>
</dbReference>
<evidence type="ECO:0000259" key="8">
    <source>
        <dbReference type="Pfam" id="PF00082"/>
    </source>
</evidence>
<dbReference type="PROSITE" id="PS00136">
    <property type="entry name" value="SUBTILASE_ASP"/>
    <property type="match status" value="2"/>
</dbReference>
<gene>
    <name evidence="10" type="ORF">H8S20_13495</name>
</gene>
<feature type="domain" description="Peptidase S8/S53" evidence="8">
    <location>
        <begin position="126"/>
        <end position="299"/>
    </location>
</feature>
<keyword evidence="4 5" id="KW-0720">Serine protease</keyword>
<dbReference type="Proteomes" id="UP000596929">
    <property type="component" value="Unassembled WGS sequence"/>
</dbReference>
<evidence type="ECO:0000256" key="4">
    <source>
        <dbReference type="ARBA" id="ARBA00022825"/>
    </source>
</evidence>
<dbReference type="Pfam" id="PF18425">
    <property type="entry name" value="CspB_prodomain"/>
    <property type="match status" value="1"/>
</dbReference>
<dbReference type="PROSITE" id="PS51892">
    <property type="entry name" value="SUBTILASE"/>
    <property type="match status" value="2"/>
</dbReference>
<protein>
    <submittedName>
        <fullName evidence="10">S8 family peptidase</fullName>
    </submittedName>
</protein>
<evidence type="ECO:0000256" key="7">
    <source>
        <dbReference type="SAM" id="MobiDB-lite"/>
    </source>
</evidence>
<accession>A0ABR7DEQ3</accession>